<dbReference type="GO" id="GO:0003712">
    <property type="term" value="F:transcription coregulator activity"/>
    <property type="evidence" value="ECO:0007669"/>
    <property type="project" value="TreeGrafter"/>
</dbReference>
<feature type="region of interest" description="Disordered" evidence="9">
    <location>
        <begin position="458"/>
        <end position="518"/>
    </location>
</feature>
<feature type="compositionally biased region" description="Polar residues" evidence="9">
    <location>
        <begin position="87"/>
        <end position="130"/>
    </location>
</feature>
<dbReference type="GO" id="GO:0033309">
    <property type="term" value="C:SBF transcription complex"/>
    <property type="evidence" value="ECO:0007669"/>
    <property type="project" value="TreeGrafter"/>
</dbReference>
<feature type="region of interest" description="Disordered" evidence="9">
    <location>
        <begin position="21"/>
        <end position="132"/>
    </location>
</feature>
<protein>
    <submittedName>
        <fullName evidence="10">Nrm1</fullName>
    </submittedName>
</protein>
<dbReference type="Pfam" id="PF08528">
    <property type="entry name" value="Whi5"/>
    <property type="match status" value="1"/>
</dbReference>
<keyword evidence="11" id="KW-1185">Reference proteome</keyword>
<dbReference type="GO" id="GO:0005737">
    <property type="term" value="C:cytoplasm"/>
    <property type="evidence" value="ECO:0007669"/>
    <property type="project" value="UniProtKB-SubCell"/>
</dbReference>
<comment type="similarity">
    <text evidence="3">Belongs to the WHI5/NRM1 family.</text>
</comment>
<dbReference type="GO" id="GO:0000082">
    <property type="term" value="P:G1/S transition of mitotic cell cycle"/>
    <property type="evidence" value="ECO:0007669"/>
    <property type="project" value="InterPro"/>
</dbReference>
<dbReference type="AlphaFoldDB" id="K1XC23"/>
<feature type="compositionally biased region" description="Polar residues" evidence="9">
    <location>
        <begin position="293"/>
        <end position="313"/>
    </location>
</feature>
<keyword evidence="4" id="KW-0963">Cytoplasm</keyword>
<evidence type="ECO:0000313" key="11">
    <source>
        <dbReference type="Proteomes" id="UP000006753"/>
    </source>
</evidence>
<dbReference type="InterPro" id="IPR039198">
    <property type="entry name" value="Srl3/Whi5"/>
</dbReference>
<reference evidence="10 11" key="1">
    <citation type="journal article" date="2012" name="BMC Genomics">
        <title>Sequencing the genome of Marssonina brunnea reveals fungus-poplar co-evolution.</title>
        <authorList>
            <person name="Zhu S."/>
            <person name="Cao Y.-Z."/>
            <person name="Jiang C."/>
            <person name="Tan B.-Y."/>
            <person name="Wang Z."/>
            <person name="Feng S."/>
            <person name="Zhang L."/>
            <person name="Su X.-H."/>
            <person name="Brejova B."/>
            <person name="Vinar T."/>
            <person name="Xu M."/>
            <person name="Wang M.-X."/>
            <person name="Zhang S.-G."/>
            <person name="Huang M.-R."/>
            <person name="Wu R."/>
            <person name="Zhou Y."/>
        </authorList>
    </citation>
    <scope>NUCLEOTIDE SEQUENCE [LARGE SCALE GENOMIC DNA]</scope>
    <source>
        <strain evidence="10 11">MB_m1</strain>
    </source>
</reference>
<dbReference type="KEGG" id="mbe:MBM_03296"/>
<dbReference type="PANTHER" id="PTHR28246">
    <property type="entry name" value="G1-SPECIFIC TRANSCRIPTIONAL REPRESSOR WHI5-RELATED"/>
    <property type="match status" value="1"/>
</dbReference>
<evidence type="ECO:0000256" key="8">
    <source>
        <dbReference type="ARBA" id="ARBA00023242"/>
    </source>
</evidence>
<feature type="region of interest" description="Disordered" evidence="9">
    <location>
        <begin position="271"/>
        <end position="375"/>
    </location>
</feature>
<feature type="compositionally biased region" description="Basic and acidic residues" evidence="9">
    <location>
        <begin position="73"/>
        <end position="84"/>
    </location>
</feature>
<dbReference type="Proteomes" id="UP000006753">
    <property type="component" value="Unassembled WGS sequence"/>
</dbReference>
<evidence type="ECO:0000313" key="10">
    <source>
        <dbReference type="EMBL" id="EKD18303.1"/>
    </source>
</evidence>
<feature type="region of interest" description="Disordered" evidence="9">
    <location>
        <begin position="162"/>
        <end position="205"/>
    </location>
</feature>
<dbReference type="OrthoDB" id="2359117at2759"/>
<accession>K1XC23</accession>
<evidence type="ECO:0000256" key="6">
    <source>
        <dbReference type="ARBA" id="ARBA00023015"/>
    </source>
</evidence>
<dbReference type="HOGENOM" id="CLU_557969_0_0_1"/>
<sequence length="518" mass="55291">MEIHQVALAALDKIPQAMKTTSTSHRDIGASSRVASTSATTAAGMRSSAANKEIVGDAVNTPERSQALGGSDRYMRLSGQERDGPSGAQQALKVTTSGDNSQSTTDGHETTSTPPTSASDGFSSQSTNPDGQLCHLSQLSQLAATQQPLGNASSTRPMLSIAQTAGQKRTADGQVKPLSVSPEIPKARGHSRNTSAISNASSVSRIGELSSELRTRLSYAMVKVNKGWQSNSIDEVESLASQAGSPTSSTSTLPSRRAFITSPRAAIATLQAQSSNSSKMSQDFDLYPRGEPPSSQTYESFWRSHSTPNYTAQPQISRAPIISPPPSKALGPPADIRPAVHSRRSGTPKYSKPPNMPGHGSNSPYNGTPAPRTPLRTDGRDHTIIQTPVQKTIQEQAAIETLIFMSSPGNSGNMGHTFPPPRIQGSPQQSPLRSEFSAHNRAPHARRVEFDPAVPNVSAGRSEVAEYRSKIRSQGVSQSEAKSEEMNRFLDEMRDSSSDEEDIPLNYSSPRRIAPGRV</sequence>
<feature type="compositionally biased region" description="Polar residues" evidence="9">
    <location>
        <begin position="192"/>
        <end position="204"/>
    </location>
</feature>
<evidence type="ECO:0000256" key="9">
    <source>
        <dbReference type="SAM" id="MobiDB-lite"/>
    </source>
</evidence>
<keyword evidence="8" id="KW-0539">Nucleus</keyword>
<evidence type="ECO:0000256" key="4">
    <source>
        <dbReference type="ARBA" id="ARBA00022490"/>
    </source>
</evidence>
<dbReference type="InterPro" id="IPR013734">
    <property type="entry name" value="TF_Nrm1/Whi5"/>
</dbReference>
<dbReference type="GeneID" id="18759231"/>
<evidence type="ECO:0000256" key="1">
    <source>
        <dbReference type="ARBA" id="ARBA00004123"/>
    </source>
</evidence>
<keyword evidence="5" id="KW-0678">Repressor</keyword>
<dbReference type="OMA" id="NGAHPFR"/>
<comment type="subcellular location">
    <subcellularLocation>
        <location evidence="2">Cytoplasm</location>
    </subcellularLocation>
    <subcellularLocation>
        <location evidence="1">Nucleus</location>
    </subcellularLocation>
</comment>
<organism evidence="10 11">
    <name type="scientific">Marssonina brunnea f. sp. multigermtubi (strain MB_m1)</name>
    <name type="common">Marssonina leaf spot fungus</name>
    <dbReference type="NCBI Taxonomy" id="1072389"/>
    <lineage>
        <taxon>Eukaryota</taxon>
        <taxon>Fungi</taxon>
        <taxon>Dikarya</taxon>
        <taxon>Ascomycota</taxon>
        <taxon>Pezizomycotina</taxon>
        <taxon>Leotiomycetes</taxon>
        <taxon>Helotiales</taxon>
        <taxon>Drepanopezizaceae</taxon>
        <taxon>Drepanopeziza</taxon>
    </lineage>
</organism>
<dbReference type="eggNOG" id="ENOG502S25T">
    <property type="taxonomic scope" value="Eukaryota"/>
</dbReference>
<dbReference type="RefSeq" id="XP_007291185.1">
    <property type="nucleotide sequence ID" value="XM_007291123.1"/>
</dbReference>
<feature type="compositionally biased region" description="Low complexity" evidence="9">
    <location>
        <begin position="29"/>
        <end position="50"/>
    </location>
</feature>
<evidence type="ECO:0000256" key="5">
    <source>
        <dbReference type="ARBA" id="ARBA00022491"/>
    </source>
</evidence>
<feature type="compositionally biased region" description="Basic and acidic residues" evidence="9">
    <location>
        <begin position="481"/>
        <end position="497"/>
    </location>
</feature>
<dbReference type="InParanoid" id="K1XC23"/>
<gene>
    <name evidence="10" type="ORF">MBM_03296</name>
</gene>
<keyword evidence="6" id="KW-0805">Transcription regulation</keyword>
<evidence type="ECO:0000256" key="7">
    <source>
        <dbReference type="ARBA" id="ARBA00023163"/>
    </source>
</evidence>
<feature type="compositionally biased region" description="Polar residues" evidence="9">
    <location>
        <begin position="271"/>
        <end position="281"/>
    </location>
</feature>
<dbReference type="EMBL" id="JH921433">
    <property type="protein sequence ID" value="EKD18303.1"/>
    <property type="molecule type" value="Genomic_DNA"/>
</dbReference>
<name>K1XC23_MARBU</name>
<dbReference type="STRING" id="1072389.K1XC23"/>
<evidence type="ECO:0000256" key="2">
    <source>
        <dbReference type="ARBA" id="ARBA00004496"/>
    </source>
</evidence>
<keyword evidence="7" id="KW-0804">Transcription</keyword>
<proteinExistence type="inferred from homology"/>
<dbReference type="PANTHER" id="PTHR28246:SF1">
    <property type="entry name" value="G1-SPECIFIC TRANSCRIPTIONAL REPRESSOR WHI5-RELATED"/>
    <property type="match status" value="1"/>
</dbReference>
<evidence type="ECO:0000256" key="3">
    <source>
        <dbReference type="ARBA" id="ARBA00006922"/>
    </source>
</evidence>